<name>A0AA88DDQ8_FICCA</name>
<dbReference type="AlphaFoldDB" id="A0AA88DDQ8"/>
<gene>
    <name evidence="10" type="ORF">TIFTF001_020516</name>
</gene>
<dbReference type="Gene3D" id="3.40.462.20">
    <property type="match status" value="1"/>
</dbReference>
<dbReference type="InterPro" id="IPR016166">
    <property type="entry name" value="FAD-bd_PCMH"/>
</dbReference>
<dbReference type="PANTHER" id="PTHR32448">
    <property type="entry name" value="OS08G0158400 PROTEIN"/>
    <property type="match status" value="1"/>
</dbReference>
<dbReference type="FunFam" id="3.30.43.10:FF:000004">
    <property type="entry name" value="Berberine bridge enzyme-like 15"/>
    <property type="match status" value="1"/>
</dbReference>
<evidence type="ECO:0000256" key="2">
    <source>
        <dbReference type="ARBA" id="ARBA00005466"/>
    </source>
</evidence>
<keyword evidence="3" id="KW-0285">Flavoprotein</keyword>
<comment type="caution">
    <text evidence="10">The sequence shown here is derived from an EMBL/GenBank/DDBJ whole genome shotgun (WGS) entry which is preliminary data.</text>
</comment>
<dbReference type="EMBL" id="BTGU01000037">
    <property type="protein sequence ID" value="GMN51357.1"/>
    <property type="molecule type" value="Genomic_DNA"/>
</dbReference>
<dbReference type="Proteomes" id="UP001187192">
    <property type="component" value="Unassembled WGS sequence"/>
</dbReference>
<sequence length="315" mass="34704">MKYFAFSSSFAKIIIYIFSFVLAASATHIHEGFLHCLTSHISNSTSTPNPIIYTPKNPSYLTILNSSIQNPRFSSPSTPKPFLIVTPFHVSDVQATVYCSKKHGMQIRTRSGGHDLEGRSYVSNTGSNYVVIDLRNLSSINVDVKSKSAWVQAGATLGELYYNIAKRSGVLGFPAGDCHSVGVGGQFGGGGYGFLTRKYGIAADNILDAQLIDAEGRIHDRKSMGEDVFWAIRGGGAASFGIILAWKLRLVDVPSKVTVFEVNRNFEQDETKKLFHRWQHRADKVDEDLSFYPRFVAANSTYGEGNKKIILVASF</sequence>
<dbReference type="InterPro" id="IPR006094">
    <property type="entry name" value="Oxid_FAD_bind_N"/>
</dbReference>
<keyword evidence="4" id="KW-0732">Signal</keyword>
<evidence type="ECO:0000256" key="8">
    <source>
        <dbReference type="ARBA" id="ARBA00023180"/>
    </source>
</evidence>
<keyword evidence="7" id="KW-1015">Disulfide bond</keyword>
<accession>A0AA88DDQ8</accession>
<feature type="non-terminal residue" evidence="10">
    <location>
        <position position="315"/>
    </location>
</feature>
<keyword evidence="11" id="KW-1185">Reference proteome</keyword>
<dbReference type="GO" id="GO:0016491">
    <property type="term" value="F:oxidoreductase activity"/>
    <property type="evidence" value="ECO:0007669"/>
    <property type="project" value="UniProtKB-KW"/>
</dbReference>
<evidence type="ECO:0000256" key="4">
    <source>
        <dbReference type="ARBA" id="ARBA00022729"/>
    </source>
</evidence>
<dbReference type="InterPro" id="IPR016167">
    <property type="entry name" value="FAD-bd_PCMH_sub1"/>
</dbReference>
<comment type="cofactor">
    <cofactor evidence="1">
        <name>FAD</name>
        <dbReference type="ChEBI" id="CHEBI:57692"/>
    </cofactor>
</comment>
<reference evidence="10" key="1">
    <citation type="submission" date="2023-07" db="EMBL/GenBank/DDBJ databases">
        <title>draft genome sequence of fig (Ficus carica).</title>
        <authorList>
            <person name="Takahashi T."/>
            <person name="Nishimura K."/>
        </authorList>
    </citation>
    <scope>NUCLEOTIDE SEQUENCE</scope>
</reference>
<dbReference type="InterPro" id="IPR036318">
    <property type="entry name" value="FAD-bd_PCMH-like_sf"/>
</dbReference>
<dbReference type="Pfam" id="PF01565">
    <property type="entry name" value="FAD_binding_4"/>
    <property type="match status" value="1"/>
</dbReference>
<dbReference type="PROSITE" id="PS51387">
    <property type="entry name" value="FAD_PCMH"/>
    <property type="match status" value="1"/>
</dbReference>
<keyword evidence="6" id="KW-0560">Oxidoreductase</keyword>
<dbReference type="SUPFAM" id="SSF56176">
    <property type="entry name" value="FAD-binding/transporter-associated domain-like"/>
    <property type="match status" value="1"/>
</dbReference>
<evidence type="ECO:0000256" key="3">
    <source>
        <dbReference type="ARBA" id="ARBA00022630"/>
    </source>
</evidence>
<dbReference type="GO" id="GO:1901696">
    <property type="term" value="P:cannabinoid biosynthetic process"/>
    <property type="evidence" value="ECO:0007669"/>
    <property type="project" value="UniProtKB-ARBA"/>
</dbReference>
<dbReference type="InterPro" id="IPR016169">
    <property type="entry name" value="FAD-bd_PCMH_sub2"/>
</dbReference>
<evidence type="ECO:0000313" key="11">
    <source>
        <dbReference type="Proteomes" id="UP001187192"/>
    </source>
</evidence>
<evidence type="ECO:0000256" key="6">
    <source>
        <dbReference type="ARBA" id="ARBA00023002"/>
    </source>
</evidence>
<organism evidence="10 11">
    <name type="scientific">Ficus carica</name>
    <name type="common">Common fig</name>
    <dbReference type="NCBI Taxonomy" id="3494"/>
    <lineage>
        <taxon>Eukaryota</taxon>
        <taxon>Viridiplantae</taxon>
        <taxon>Streptophyta</taxon>
        <taxon>Embryophyta</taxon>
        <taxon>Tracheophyta</taxon>
        <taxon>Spermatophyta</taxon>
        <taxon>Magnoliopsida</taxon>
        <taxon>eudicotyledons</taxon>
        <taxon>Gunneridae</taxon>
        <taxon>Pentapetalae</taxon>
        <taxon>rosids</taxon>
        <taxon>fabids</taxon>
        <taxon>Rosales</taxon>
        <taxon>Moraceae</taxon>
        <taxon>Ficeae</taxon>
        <taxon>Ficus</taxon>
    </lineage>
</organism>
<keyword evidence="5" id="KW-0274">FAD</keyword>
<evidence type="ECO:0000259" key="9">
    <source>
        <dbReference type="PROSITE" id="PS51387"/>
    </source>
</evidence>
<evidence type="ECO:0000256" key="7">
    <source>
        <dbReference type="ARBA" id="ARBA00023157"/>
    </source>
</evidence>
<dbReference type="Gene3D" id="3.30.465.10">
    <property type="match status" value="1"/>
</dbReference>
<protein>
    <recommendedName>
        <fullName evidence="9">FAD-binding PCMH-type domain-containing protein</fullName>
    </recommendedName>
</protein>
<feature type="domain" description="FAD-binding PCMH-type" evidence="9">
    <location>
        <begin position="77"/>
        <end position="253"/>
    </location>
</feature>
<dbReference type="InterPro" id="IPR006093">
    <property type="entry name" value="Oxy_OxRdtase_FAD_BS"/>
</dbReference>
<comment type="similarity">
    <text evidence="2">Belongs to the oxygen-dependent FAD-linked oxidoreductase family.</text>
</comment>
<evidence type="ECO:0000256" key="1">
    <source>
        <dbReference type="ARBA" id="ARBA00001974"/>
    </source>
</evidence>
<evidence type="ECO:0000313" key="10">
    <source>
        <dbReference type="EMBL" id="GMN51357.1"/>
    </source>
</evidence>
<dbReference type="GO" id="GO:0071949">
    <property type="term" value="F:FAD binding"/>
    <property type="evidence" value="ECO:0007669"/>
    <property type="project" value="InterPro"/>
</dbReference>
<dbReference type="PROSITE" id="PS00862">
    <property type="entry name" value="OX2_COVAL_FAD"/>
    <property type="match status" value="1"/>
</dbReference>
<evidence type="ECO:0000256" key="5">
    <source>
        <dbReference type="ARBA" id="ARBA00022827"/>
    </source>
</evidence>
<keyword evidence="8" id="KW-0325">Glycoprotein</keyword>
<dbReference type="Gene3D" id="3.30.43.10">
    <property type="entry name" value="Uridine Diphospho-n-acetylenolpyruvylglucosamine Reductase, domain 2"/>
    <property type="match status" value="1"/>
</dbReference>
<proteinExistence type="inferred from homology"/>